<evidence type="ECO:0000313" key="3">
    <source>
        <dbReference type="Proteomes" id="UP000018692"/>
    </source>
</evidence>
<reference evidence="2 3" key="1">
    <citation type="submission" date="2013-07" db="EMBL/GenBank/DDBJ databases">
        <title>Isolation of Lactococcus garvieae strain TRF1 from the fecal material of a timber rattlesnake.</title>
        <authorList>
            <person name="McLaughlin R.W."/>
            <person name="Cochran P.A."/>
            <person name="Dowd S.E."/>
        </authorList>
    </citation>
    <scope>NUCLEOTIDE SEQUENCE [LARGE SCALE GENOMIC DNA]</scope>
    <source>
        <strain evidence="2 3">TRF1</strain>
    </source>
</reference>
<sequence length="86" mass="10105">MSDVLGISLSYYRKIEKGIKPLTPELKEKIKMAFFKRFDSHYKIIATIDYVNIRFQTLNVNEVIKEVLGLKIENFHLNDSFGYLFA</sequence>
<dbReference type="PATRIC" id="fig|1380772.3.peg.346"/>
<organism evidence="2 3">
    <name type="scientific">Lactococcus garvieae TRF1</name>
    <dbReference type="NCBI Taxonomy" id="1380772"/>
    <lineage>
        <taxon>Bacteria</taxon>
        <taxon>Bacillati</taxon>
        <taxon>Bacillota</taxon>
        <taxon>Bacilli</taxon>
        <taxon>Lactobacillales</taxon>
        <taxon>Streptococcaceae</taxon>
        <taxon>Lactococcus</taxon>
    </lineage>
</organism>
<evidence type="ECO:0000259" key="1">
    <source>
        <dbReference type="Pfam" id="PF18106"/>
    </source>
</evidence>
<feature type="domain" description="Rolling Circle replication initiation protein N-terminal" evidence="1">
    <location>
        <begin position="46"/>
        <end position="79"/>
    </location>
</feature>
<dbReference type="InterPro" id="IPR040819">
    <property type="entry name" value="Rol_Rep_N"/>
</dbReference>
<gene>
    <name evidence="2" type="ORF">N568_0101750</name>
</gene>
<comment type="caution">
    <text evidence="2">The sequence shown here is derived from an EMBL/GenBank/DDBJ whole genome shotgun (WGS) entry which is preliminary data.</text>
</comment>
<dbReference type="AlphaFoldDB" id="V8AS14"/>
<dbReference type="Proteomes" id="UP000018692">
    <property type="component" value="Unassembled WGS sequence"/>
</dbReference>
<protein>
    <recommendedName>
        <fullName evidence="1">Rolling Circle replication initiation protein N-terminal domain-containing protein</fullName>
    </recommendedName>
</protein>
<evidence type="ECO:0000313" key="2">
    <source>
        <dbReference type="EMBL" id="ETD05623.1"/>
    </source>
</evidence>
<dbReference type="Pfam" id="PF18106">
    <property type="entry name" value="Rol_Rep_N"/>
    <property type="match status" value="1"/>
</dbReference>
<accession>V8AS14</accession>
<proteinExistence type="predicted"/>
<name>V8AS14_9LACT</name>
<dbReference type="EMBL" id="AVFE01000003">
    <property type="protein sequence ID" value="ETD05623.1"/>
    <property type="molecule type" value="Genomic_DNA"/>
</dbReference>